<dbReference type="EMBL" id="BSXW01012532">
    <property type="protein sequence ID" value="GMF66041.1"/>
    <property type="molecule type" value="Genomic_DNA"/>
</dbReference>
<protein>
    <submittedName>
        <fullName evidence="2">Unnamed protein product</fullName>
    </submittedName>
</protein>
<feature type="region of interest" description="Disordered" evidence="1">
    <location>
        <begin position="44"/>
        <end position="83"/>
    </location>
</feature>
<dbReference type="Proteomes" id="UP001165083">
    <property type="component" value="Unassembled WGS sequence"/>
</dbReference>
<sequence>MPRTADGARACERTGGGEVAGSAKLRADTSEIVSCVARYCPEDDPEVTRRRRTEASKAGDGCTKEIDAPDMQGGGCGGSGAEAESDTSVVSKVELLELPLIPDAFAGVGYSAVEQHGEMRLRQIVQMHEAWLPTQGENILVWDLDAELSPAVEKFCSVSETQGCSEVAALLRPQRELRRIQCDWSETKSGDKFLFNESCNLLRKVIKSNTRMLLSRKDIIVPNAFENDYWGQALNDVLLSPSTTKGGGEMHQLLLPIDLVREDEEKIKGAPSKLVSTASSYWLRFKETNVSLLKAAMRVPCVWNHAHAIDGLAKIATKEMTTMATQLKPGPTPCPTALHVQPAQMTSEKEVHQNAITKDSTVTLRNPLPGDECDGNVPQVDNPQLFTKVVINADDSPLSTDYFLSDKFLRCDWSDLSDDASGTHNTNSSDDQEALDYRQLLEQLARPVLWDLMRKKVIQVDKASFQRALNCISLEKLEAIIYQQFLNVRKMSENPSAVSSVEIFEACSNLRQAVWLHTLR</sequence>
<gene>
    <name evidence="2" type="ORF">Plil01_001859800</name>
</gene>
<feature type="compositionally biased region" description="Basic and acidic residues" evidence="1">
    <location>
        <begin position="53"/>
        <end position="67"/>
    </location>
</feature>
<comment type="caution">
    <text evidence="2">The sequence shown here is derived from an EMBL/GenBank/DDBJ whole genome shotgun (WGS) entry which is preliminary data.</text>
</comment>
<feature type="region of interest" description="Disordered" evidence="1">
    <location>
        <begin position="1"/>
        <end position="21"/>
    </location>
</feature>
<name>A0A9W6YLF5_9STRA</name>
<dbReference type="OrthoDB" id="115253at2759"/>
<dbReference type="AlphaFoldDB" id="A0A9W6YLF5"/>
<evidence type="ECO:0000313" key="3">
    <source>
        <dbReference type="Proteomes" id="UP001165083"/>
    </source>
</evidence>
<keyword evidence="3" id="KW-1185">Reference proteome</keyword>
<evidence type="ECO:0000256" key="1">
    <source>
        <dbReference type="SAM" id="MobiDB-lite"/>
    </source>
</evidence>
<accession>A0A9W6YLF5</accession>
<evidence type="ECO:0000313" key="2">
    <source>
        <dbReference type="EMBL" id="GMF66041.1"/>
    </source>
</evidence>
<proteinExistence type="predicted"/>
<reference evidence="2" key="1">
    <citation type="submission" date="2023-04" db="EMBL/GenBank/DDBJ databases">
        <title>Phytophthora lilii NBRC 32176.</title>
        <authorList>
            <person name="Ichikawa N."/>
            <person name="Sato H."/>
            <person name="Tonouchi N."/>
        </authorList>
    </citation>
    <scope>NUCLEOTIDE SEQUENCE</scope>
    <source>
        <strain evidence="2">NBRC 32176</strain>
    </source>
</reference>
<organism evidence="2 3">
    <name type="scientific">Phytophthora lilii</name>
    <dbReference type="NCBI Taxonomy" id="2077276"/>
    <lineage>
        <taxon>Eukaryota</taxon>
        <taxon>Sar</taxon>
        <taxon>Stramenopiles</taxon>
        <taxon>Oomycota</taxon>
        <taxon>Peronosporomycetes</taxon>
        <taxon>Peronosporales</taxon>
        <taxon>Peronosporaceae</taxon>
        <taxon>Phytophthora</taxon>
    </lineage>
</organism>